<evidence type="ECO:0000313" key="2">
    <source>
        <dbReference type="EMBL" id="KAJ1208738.1"/>
    </source>
</evidence>
<feature type="region of interest" description="Disordered" evidence="1">
    <location>
        <begin position="1"/>
        <end position="72"/>
    </location>
</feature>
<comment type="caution">
    <text evidence="2">The sequence shown here is derived from an EMBL/GenBank/DDBJ whole genome shotgun (WGS) entry which is preliminary data.</text>
</comment>
<sequence length="72" mass="7911">MKRQMSGPKAPEKTKEERNLQRPEFLGEKPTGSKSPHSPNLGRRSPAPGSIRLGPATLQEKRGQARHGVRDG</sequence>
<feature type="compositionally biased region" description="Basic and acidic residues" evidence="1">
    <location>
        <begin position="10"/>
        <end position="27"/>
    </location>
</feature>
<name>A0AAV7W5P8_PLEWA</name>
<proteinExistence type="predicted"/>
<organism evidence="2 3">
    <name type="scientific">Pleurodeles waltl</name>
    <name type="common">Iberian ribbed newt</name>
    <dbReference type="NCBI Taxonomy" id="8319"/>
    <lineage>
        <taxon>Eukaryota</taxon>
        <taxon>Metazoa</taxon>
        <taxon>Chordata</taxon>
        <taxon>Craniata</taxon>
        <taxon>Vertebrata</taxon>
        <taxon>Euteleostomi</taxon>
        <taxon>Amphibia</taxon>
        <taxon>Batrachia</taxon>
        <taxon>Caudata</taxon>
        <taxon>Salamandroidea</taxon>
        <taxon>Salamandridae</taxon>
        <taxon>Pleurodelinae</taxon>
        <taxon>Pleurodeles</taxon>
    </lineage>
</organism>
<dbReference type="EMBL" id="JANPWB010000002">
    <property type="protein sequence ID" value="KAJ1208738.1"/>
    <property type="molecule type" value="Genomic_DNA"/>
</dbReference>
<keyword evidence="3" id="KW-1185">Reference proteome</keyword>
<dbReference type="AlphaFoldDB" id="A0AAV7W5P8"/>
<feature type="compositionally biased region" description="Basic and acidic residues" evidence="1">
    <location>
        <begin position="59"/>
        <end position="72"/>
    </location>
</feature>
<evidence type="ECO:0000313" key="3">
    <source>
        <dbReference type="Proteomes" id="UP001066276"/>
    </source>
</evidence>
<gene>
    <name evidence="2" type="ORF">NDU88_004121</name>
</gene>
<dbReference type="Proteomes" id="UP001066276">
    <property type="component" value="Chromosome 1_2"/>
</dbReference>
<reference evidence="2" key="1">
    <citation type="journal article" date="2022" name="bioRxiv">
        <title>Sequencing and chromosome-scale assembly of the giantPleurodeles waltlgenome.</title>
        <authorList>
            <person name="Brown T."/>
            <person name="Elewa A."/>
            <person name="Iarovenko S."/>
            <person name="Subramanian E."/>
            <person name="Araus A.J."/>
            <person name="Petzold A."/>
            <person name="Susuki M."/>
            <person name="Suzuki K.-i.T."/>
            <person name="Hayashi T."/>
            <person name="Toyoda A."/>
            <person name="Oliveira C."/>
            <person name="Osipova E."/>
            <person name="Leigh N.D."/>
            <person name="Simon A."/>
            <person name="Yun M.H."/>
        </authorList>
    </citation>
    <scope>NUCLEOTIDE SEQUENCE</scope>
    <source>
        <strain evidence="2">20211129_DDA</strain>
        <tissue evidence="2">Liver</tissue>
    </source>
</reference>
<protein>
    <submittedName>
        <fullName evidence="2">Uncharacterized protein</fullName>
    </submittedName>
</protein>
<accession>A0AAV7W5P8</accession>
<evidence type="ECO:0000256" key="1">
    <source>
        <dbReference type="SAM" id="MobiDB-lite"/>
    </source>
</evidence>